<keyword evidence="2" id="KW-1185">Reference proteome</keyword>
<protein>
    <submittedName>
        <fullName evidence="1">Uncharacterized protein</fullName>
    </submittedName>
</protein>
<organism evidence="1 2">
    <name type="scientific">Staurois parvus</name>
    <dbReference type="NCBI Taxonomy" id="386267"/>
    <lineage>
        <taxon>Eukaryota</taxon>
        <taxon>Metazoa</taxon>
        <taxon>Chordata</taxon>
        <taxon>Craniata</taxon>
        <taxon>Vertebrata</taxon>
        <taxon>Euteleostomi</taxon>
        <taxon>Amphibia</taxon>
        <taxon>Batrachia</taxon>
        <taxon>Anura</taxon>
        <taxon>Neobatrachia</taxon>
        <taxon>Ranoidea</taxon>
        <taxon>Ranidae</taxon>
        <taxon>Staurois</taxon>
    </lineage>
</organism>
<comment type="caution">
    <text evidence="1">The sequence shown here is derived from an EMBL/GenBank/DDBJ whole genome shotgun (WGS) entry which is preliminary data.</text>
</comment>
<proteinExistence type="predicted"/>
<sequence>MDVHQLPLIGNEKDRTELFLCRQSRALSCQQECAGFCFPAQQGIKSSTSLSEAPESTHLTL</sequence>
<name>A0ABN9GYE7_9NEOB</name>
<evidence type="ECO:0000313" key="1">
    <source>
        <dbReference type="EMBL" id="CAI9614500.1"/>
    </source>
</evidence>
<reference evidence="1" key="1">
    <citation type="submission" date="2023-05" db="EMBL/GenBank/DDBJ databases">
        <authorList>
            <person name="Stuckert A."/>
        </authorList>
    </citation>
    <scope>NUCLEOTIDE SEQUENCE</scope>
</reference>
<gene>
    <name evidence="1" type="ORF">SPARVUS_LOCUS15061409</name>
</gene>
<dbReference type="EMBL" id="CATNWA010019694">
    <property type="protein sequence ID" value="CAI9614500.1"/>
    <property type="molecule type" value="Genomic_DNA"/>
</dbReference>
<dbReference type="Proteomes" id="UP001162483">
    <property type="component" value="Unassembled WGS sequence"/>
</dbReference>
<evidence type="ECO:0000313" key="2">
    <source>
        <dbReference type="Proteomes" id="UP001162483"/>
    </source>
</evidence>
<accession>A0ABN9GYE7</accession>